<evidence type="ECO:0000313" key="9">
    <source>
        <dbReference type="Proteomes" id="UP000251993"/>
    </source>
</evidence>
<dbReference type="KEGG" id="run:DR864_02515"/>
<dbReference type="InterPro" id="IPR011659">
    <property type="entry name" value="WD40"/>
</dbReference>
<dbReference type="InterPro" id="IPR001375">
    <property type="entry name" value="Peptidase_S9_cat"/>
</dbReference>
<dbReference type="EMBL" id="CP030850">
    <property type="protein sequence ID" value="AXE16680.1"/>
    <property type="molecule type" value="Genomic_DNA"/>
</dbReference>
<dbReference type="PANTHER" id="PTHR42776">
    <property type="entry name" value="SERINE PEPTIDASE S9 FAMILY MEMBER"/>
    <property type="match status" value="1"/>
</dbReference>
<comment type="function">
    <text evidence="6">This enzyme catalyzes the hydrolysis of the N-terminal peptide bond of an N-acetylated peptide to generate an N-acetylated amino acid and a peptide with a free N-terminus. It preferentially cleaves off Ac-Ala, Ac-Met and Ac-Ser. Also, involved in the degradation of oxidized and glycated proteins.</text>
</comment>
<evidence type="ECO:0000259" key="7">
    <source>
        <dbReference type="Pfam" id="PF00326"/>
    </source>
</evidence>
<organism evidence="8 9">
    <name type="scientific">Runella rosea</name>
    <dbReference type="NCBI Taxonomy" id="2259595"/>
    <lineage>
        <taxon>Bacteria</taxon>
        <taxon>Pseudomonadati</taxon>
        <taxon>Bacteroidota</taxon>
        <taxon>Cytophagia</taxon>
        <taxon>Cytophagales</taxon>
        <taxon>Spirosomataceae</taxon>
        <taxon>Runella</taxon>
    </lineage>
</organism>
<proteinExistence type="predicted"/>
<dbReference type="SUPFAM" id="SSF82171">
    <property type="entry name" value="DPP6 N-terminal domain-like"/>
    <property type="match status" value="1"/>
</dbReference>
<gene>
    <name evidence="8" type="ORF">DR864_02515</name>
</gene>
<dbReference type="InterPro" id="IPR029058">
    <property type="entry name" value="AB_hydrolase_fold"/>
</dbReference>
<name>A0A344TDF9_9BACT</name>
<dbReference type="AlphaFoldDB" id="A0A344TDF9"/>
<sequence length="660" mass="73135">MKNTYFSIVFIVLCGLGTYAQTTTKRPLKPSDVYRLQTLSDPQISPDGKWVAYTLSSVDSVKNKRNADIWMNSWDGKESIQLTYSPDGESQPRWSPDGKYLSFTSSRNGLTGSQIWLMDVRGGEARQLTDLKKGSLSDYAWSPDGKKIALVISNDPDTSKSKTAKPIVIDRFKFKQDVEGYLTKKTTHLYLYDLVSKKIDTLTKGIYNESSPKWSPDGTQIAFVSNRTADPDRNANTDIWIIDAKPNAVMKQVTTWTGRDSGPEWSPDGKQIAYVRSTSSDNYFMYDQTILCVVSKDGGEPKLLSKTLDRPVGSPLWTKDGASLHALVTDDRTRYVAQFTAADGKMTKTLTGNRSVSTLERHPSGSILTVISDPQTPSELYALESGNLRRLTTHQEAFLAPLALATVEGFTSKSKDGASVSNLLYRPANAVKDVKLPTILFIHGGPVAQDEFSFDLSRQMLSAAGYAVVAVNYRGSNGRGLEYSKIISADWGNKEVLDILGATDYLVQNGIADPEKLGIGGWSYGGILTNYTIASDTRFKAASSGAGVAMISSLYGVDQYILQYENELGSPWKNFDKYVALSYPFLKADRIKTPTQFMVGESDFNVPSVGSEQMYQALRSLGTPTELIIYPGQFHGITNPSFQKDRFERYIKWFNAYLKK</sequence>
<dbReference type="InterPro" id="IPR002471">
    <property type="entry name" value="Pept_S9_AS"/>
</dbReference>
<dbReference type="Pfam" id="PF07676">
    <property type="entry name" value="PD40"/>
    <property type="match status" value="3"/>
</dbReference>
<reference evidence="8 9" key="1">
    <citation type="submission" date="2018-07" db="EMBL/GenBank/DDBJ databases">
        <title>Genome sequencing of Runella.</title>
        <authorList>
            <person name="Baek M.-G."/>
            <person name="Yi H."/>
        </authorList>
    </citation>
    <scope>NUCLEOTIDE SEQUENCE [LARGE SCALE GENOMIC DNA]</scope>
    <source>
        <strain evidence="8 9">HYN0085</strain>
    </source>
</reference>
<evidence type="ECO:0000256" key="2">
    <source>
        <dbReference type="ARBA" id="ARBA00022825"/>
    </source>
</evidence>
<evidence type="ECO:0000256" key="4">
    <source>
        <dbReference type="ARBA" id="ARBA00032284"/>
    </source>
</evidence>
<protein>
    <recommendedName>
        <fullName evidence="5">Acyl-peptide hydrolase</fullName>
    </recommendedName>
    <alternativeName>
        <fullName evidence="4">Acylaminoacyl-peptidase</fullName>
    </alternativeName>
</protein>
<feature type="domain" description="Peptidase S9 prolyl oligopeptidase catalytic" evidence="7">
    <location>
        <begin position="453"/>
        <end position="659"/>
    </location>
</feature>
<keyword evidence="1" id="KW-0378">Hydrolase</keyword>
<dbReference type="GO" id="GO:0006508">
    <property type="term" value="P:proteolysis"/>
    <property type="evidence" value="ECO:0007669"/>
    <property type="project" value="InterPro"/>
</dbReference>
<keyword evidence="3" id="KW-0007">Acetylation</keyword>
<keyword evidence="9" id="KW-1185">Reference proteome</keyword>
<evidence type="ECO:0000256" key="3">
    <source>
        <dbReference type="ARBA" id="ARBA00022990"/>
    </source>
</evidence>
<dbReference type="Gene3D" id="3.40.50.1820">
    <property type="entry name" value="alpha/beta hydrolase"/>
    <property type="match status" value="1"/>
</dbReference>
<dbReference type="Gene3D" id="2.120.10.30">
    <property type="entry name" value="TolB, C-terminal domain"/>
    <property type="match status" value="2"/>
</dbReference>
<evidence type="ECO:0000256" key="5">
    <source>
        <dbReference type="ARBA" id="ARBA00032596"/>
    </source>
</evidence>
<evidence type="ECO:0000256" key="1">
    <source>
        <dbReference type="ARBA" id="ARBA00022801"/>
    </source>
</evidence>
<evidence type="ECO:0000313" key="8">
    <source>
        <dbReference type="EMBL" id="AXE16680.1"/>
    </source>
</evidence>
<dbReference type="RefSeq" id="WP_114065467.1">
    <property type="nucleotide sequence ID" value="NZ_CP030850.1"/>
</dbReference>
<dbReference type="InterPro" id="IPR011042">
    <property type="entry name" value="6-blade_b-propeller_TolB-like"/>
</dbReference>
<dbReference type="PROSITE" id="PS00708">
    <property type="entry name" value="PRO_ENDOPEP_SER"/>
    <property type="match status" value="1"/>
</dbReference>
<dbReference type="SUPFAM" id="SSF53474">
    <property type="entry name" value="alpha/beta-Hydrolases"/>
    <property type="match status" value="1"/>
</dbReference>
<dbReference type="OrthoDB" id="9812921at2"/>
<evidence type="ECO:0000256" key="6">
    <source>
        <dbReference type="ARBA" id="ARBA00045885"/>
    </source>
</evidence>
<accession>A0A344TDF9</accession>
<dbReference type="PANTHER" id="PTHR42776:SF27">
    <property type="entry name" value="DIPEPTIDYL PEPTIDASE FAMILY MEMBER 6"/>
    <property type="match status" value="1"/>
</dbReference>
<dbReference type="GO" id="GO:0004252">
    <property type="term" value="F:serine-type endopeptidase activity"/>
    <property type="evidence" value="ECO:0007669"/>
    <property type="project" value="InterPro"/>
</dbReference>
<keyword evidence="2" id="KW-0645">Protease</keyword>
<dbReference type="Pfam" id="PF00326">
    <property type="entry name" value="Peptidase_S9"/>
    <property type="match status" value="1"/>
</dbReference>
<keyword evidence="2" id="KW-0720">Serine protease</keyword>
<dbReference type="Proteomes" id="UP000251993">
    <property type="component" value="Chromosome"/>
</dbReference>